<dbReference type="AlphaFoldDB" id="A0A1G8D4W5"/>
<organism evidence="2 3">
    <name type="scientific">Flavobacterium omnivorum</name>
    <dbReference type="NCBI Taxonomy" id="178355"/>
    <lineage>
        <taxon>Bacteria</taxon>
        <taxon>Pseudomonadati</taxon>
        <taxon>Bacteroidota</taxon>
        <taxon>Flavobacteriia</taxon>
        <taxon>Flavobacteriales</taxon>
        <taxon>Flavobacteriaceae</taxon>
        <taxon>Flavobacterium</taxon>
    </lineage>
</organism>
<dbReference type="InterPro" id="IPR011486">
    <property type="entry name" value="BBP2"/>
</dbReference>
<accession>A0A1G8D4W5</accession>
<evidence type="ECO:0000313" key="3">
    <source>
        <dbReference type="Proteomes" id="UP000199274"/>
    </source>
</evidence>
<dbReference type="SUPFAM" id="SSF56935">
    <property type="entry name" value="Porins"/>
    <property type="match status" value="1"/>
</dbReference>
<keyword evidence="1" id="KW-0732">Signal</keyword>
<evidence type="ECO:0000256" key="1">
    <source>
        <dbReference type="SAM" id="SignalP"/>
    </source>
</evidence>
<gene>
    <name evidence="2" type="ORF">SAMN04488062_10921</name>
</gene>
<dbReference type="STRING" id="178355.SAMN04488062_10921"/>
<dbReference type="Proteomes" id="UP000199274">
    <property type="component" value="Unassembled WGS sequence"/>
</dbReference>
<proteinExistence type="predicted"/>
<name>A0A1G8D4W5_9FLAO</name>
<feature type="chain" id="PRO_5011683951" evidence="1">
    <location>
        <begin position="26"/>
        <end position="366"/>
    </location>
</feature>
<protein>
    <submittedName>
        <fullName evidence="2">Putative beta-barrel porin-2, OmpL-like. bbp2</fullName>
    </submittedName>
</protein>
<sequence length="366" mass="41256">MIIKYKMKKIIVTALLALGFTTINAQEVEKEKSPITFSGYIETYYSYDFGKPDNHMRPGFIYSHNKHNEVNLNLGFAKINYATDNIRGNFALMAGTYAAYNLAAEQDLLKNVFEANVGVKILSKHNLWIDAGIMPSHIGFESAIGKDCMTLTRSILADNSPYYEAGVKIGYTSADSKWYVAVMYLNGWQRIQKVEGNQTPAFGTQVTFKPNAGVTLNWSTYAGNEQPDALKKWRYFNNFYGQFKVSERVNLITGFDIGAQQSARGSVKYDIWYAPIVIAQYKPWEKIQLAARVEYYEDAKGVIIGTGTPNGFKTYGYSANFDYLVTDNVMFRLEARSLKSKDQIFLKEGNPNANNVFLSTSLAISF</sequence>
<feature type="signal peptide" evidence="1">
    <location>
        <begin position="1"/>
        <end position="25"/>
    </location>
</feature>
<evidence type="ECO:0000313" key="2">
    <source>
        <dbReference type="EMBL" id="SDH52732.1"/>
    </source>
</evidence>
<dbReference type="Pfam" id="PF07642">
    <property type="entry name" value="BBP2"/>
    <property type="match status" value="1"/>
</dbReference>
<keyword evidence="3" id="KW-1185">Reference proteome</keyword>
<dbReference type="EMBL" id="FNDB01000009">
    <property type="protein sequence ID" value="SDH52732.1"/>
    <property type="molecule type" value="Genomic_DNA"/>
</dbReference>
<reference evidence="3" key="1">
    <citation type="submission" date="2016-10" db="EMBL/GenBank/DDBJ databases">
        <authorList>
            <person name="Varghese N."/>
            <person name="Submissions S."/>
        </authorList>
    </citation>
    <scope>NUCLEOTIDE SEQUENCE [LARGE SCALE GENOMIC DNA]</scope>
    <source>
        <strain evidence="3">CGMCC 1.2747</strain>
    </source>
</reference>